<keyword evidence="5 6" id="KW-0472">Membrane</keyword>
<dbReference type="EMBL" id="QXUF01000008">
    <property type="protein sequence ID" value="RIN02627.1"/>
    <property type="molecule type" value="Genomic_DNA"/>
</dbReference>
<feature type="transmembrane region" description="Helical" evidence="6">
    <location>
        <begin position="53"/>
        <end position="75"/>
    </location>
</feature>
<protein>
    <submittedName>
        <fullName evidence="7">Energy-coupling factor transporter transmembrane protein EcfT</fullName>
    </submittedName>
</protein>
<dbReference type="Pfam" id="PF02361">
    <property type="entry name" value="CbiQ"/>
    <property type="match status" value="1"/>
</dbReference>
<evidence type="ECO:0000256" key="1">
    <source>
        <dbReference type="ARBA" id="ARBA00004141"/>
    </source>
</evidence>
<dbReference type="GO" id="GO:0005886">
    <property type="term" value="C:plasma membrane"/>
    <property type="evidence" value="ECO:0007669"/>
    <property type="project" value="UniProtKB-ARBA"/>
</dbReference>
<name>A0A418IIK7_9STAP</name>
<dbReference type="CDD" id="cd16914">
    <property type="entry name" value="EcfT"/>
    <property type="match status" value="1"/>
</dbReference>
<evidence type="ECO:0000256" key="5">
    <source>
        <dbReference type="ARBA" id="ARBA00023136"/>
    </source>
</evidence>
<keyword evidence="3 6" id="KW-0812">Transmembrane</keyword>
<sequence length="239" mass="27170">MKSGIINQNYIFNLDPRVKLGLMIIISLISLTGGVTGNEIFLRLLVMLIPSVLLLLIDKHLIGWISIIVTISAWYGEAFVTLDYNQLATLLIFVPAGIITRFLPSLVMGYYLFKTTQVEVLIAGLERLKIPRKITIPIAVMFRFVPTIKTESASIKDAMKMRGISLRLSFKKPLQYFEYRVVPLLNSVVKIGNELTVASITRGLNLTYKRTSIVSLKMRWLDWFFISMALILCVTYYIV</sequence>
<dbReference type="InterPro" id="IPR051611">
    <property type="entry name" value="ECF_transporter_component"/>
</dbReference>
<evidence type="ECO:0000256" key="4">
    <source>
        <dbReference type="ARBA" id="ARBA00022989"/>
    </source>
</evidence>
<keyword evidence="2" id="KW-1003">Cell membrane</keyword>
<dbReference type="RefSeq" id="WP_119605109.1">
    <property type="nucleotide sequence ID" value="NZ_JAWVBH010000001.1"/>
</dbReference>
<feature type="transmembrane region" description="Helical" evidence="6">
    <location>
        <begin position="87"/>
        <end position="113"/>
    </location>
</feature>
<dbReference type="PANTHER" id="PTHR34857:SF2">
    <property type="entry name" value="SLL0384 PROTEIN"/>
    <property type="match status" value="1"/>
</dbReference>
<keyword evidence="4 6" id="KW-1133">Transmembrane helix</keyword>
<feature type="transmembrane region" description="Helical" evidence="6">
    <location>
        <begin position="20"/>
        <end position="41"/>
    </location>
</feature>
<comment type="subcellular location">
    <subcellularLocation>
        <location evidence="1">Membrane</location>
        <topology evidence="1">Multi-pass membrane protein</topology>
    </subcellularLocation>
</comment>
<dbReference type="Proteomes" id="UP000286317">
    <property type="component" value="Unassembled WGS sequence"/>
</dbReference>
<dbReference type="OrthoDB" id="3730291at2"/>
<evidence type="ECO:0000313" key="8">
    <source>
        <dbReference type="Proteomes" id="UP000286317"/>
    </source>
</evidence>
<keyword evidence="8" id="KW-1185">Reference proteome</keyword>
<dbReference type="AlphaFoldDB" id="A0A418IIK7"/>
<evidence type="ECO:0000256" key="6">
    <source>
        <dbReference type="SAM" id="Phobius"/>
    </source>
</evidence>
<organism evidence="7 8">
    <name type="scientific">Staphylococcus shinii</name>
    <dbReference type="NCBI Taxonomy" id="2912228"/>
    <lineage>
        <taxon>Bacteria</taxon>
        <taxon>Bacillati</taxon>
        <taxon>Bacillota</taxon>
        <taxon>Bacilli</taxon>
        <taxon>Bacillales</taxon>
        <taxon>Staphylococcaceae</taxon>
        <taxon>Staphylococcus</taxon>
    </lineage>
</organism>
<comment type="caution">
    <text evidence="7">The sequence shown here is derived from an EMBL/GenBank/DDBJ whole genome shotgun (WGS) entry which is preliminary data.</text>
</comment>
<feature type="transmembrane region" description="Helical" evidence="6">
    <location>
        <begin position="220"/>
        <end position="238"/>
    </location>
</feature>
<reference evidence="7 8" key="1">
    <citation type="journal article" date="2016" name="Front. Microbiol.">
        <title>Comprehensive Phylogenetic Analysis of Bovine Non-aureus Staphylococci Species Based on Whole-Genome Sequencing.</title>
        <authorList>
            <person name="Naushad S."/>
            <person name="Barkema H.W."/>
            <person name="Luby C."/>
            <person name="Condas L.A."/>
            <person name="Nobrega D.B."/>
            <person name="Carson D.A."/>
            <person name="De Buck J."/>
        </authorList>
    </citation>
    <scope>NUCLEOTIDE SEQUENCE [LARGE SCALE GENOMIC DNA]</scope>
    <source>
        <strain evidence="7 8">SNUC 4554</strain>
    </source>
</reference>
<accession>A0A418IIK7</accession>
<evidence type="ECO:0000313" key="7">
    <source>
        <dbReference type="EMBL" id="RIN02627.1"/>
    </source>
</evidence>
<dbReference type="PANTHER" id="PTHR34857">
    <property type="entry name" value="SLL0384 PROTEIN"/>
    <property type="match status" value="1"/>
</dbReference>
<dbReference type="InterPro" id="IPR003339">
    <property type="entry name" value="ABC/ECF_trnsptr_transmembrane"/>
</dbReference>
<gene>
    <name evidence="7" type="ORF">BU112_01940</name>
</gene>
<evidence type="ECO:0000256" key="2">
    <source>
        <dbReference type="ARBA" id="ARBA00022475"/>
    </source>
</evidence>
<proteinExistence type="predicted"/>
<evidence type="ECO:0000256" key="3">
    <source>
        <dbReference type="ARBA" id="ARBA00022692"/>
    </source>
</evidence>